<feature type="compositionally biased region" description="Basic and acidic residues" evidence="1">
    <location>
        <begin position="42"/>
        <end position="71"/>
    </location>
</feature>
<feature type="region of interest" description="Disordered" evidence="1">
    <location>
        <begin position="1"/>
        <end position="123"/>
    </location>
</feature>
<dbReference type="EMBL" id="HBUE01075921">
    <property type="protein sequence ID" value="CAG6474988.1"/>
    <property type="molecule type" value="Transcribed_RNA"/>
</dbReference>
<name>A0A8D8FLQ8_CULPI</name>
<proteinExistence type="predicted"/>
<accession>A0A8D8FLQ8</accession>
<evidence type="ECO:0000256" key="1">
    <source>
        <dbReference type="SAM" id="MobiDB-lite"/>
    </source>
</evidence>
<feature type="compositionally biased region" description="Basic and acidic residues" evidence="1">
    <location>
        <begin position="18"/>
        <end position="32"/>
    </location>
</feature>
<sequence>MVLVHHPVGAVRPGDPVLGRHRDDADDARSRPEASLPVGELVPDREPDPPDPNRRLPDAAPARAEHQRDVVLRGASVAGRRHGRGTAGRHPVRTVHPRNGPNLSGNWKIRQGKRSAAPGIRSIGHSVCV</sequence>
<dbReference type="EMBL" id="HBUE01173235">
    <property type="protein sequence ID" value="CAG6516363.1"/>
    <property type="molecule type" value="Transcribed_RNA"/>
</dbReference>
<dbReference type="EMBL" id="HBUE01278702">
    <property type="protein sequence ID" value="CAG6567862.1"/>
    <property type="molecule type" value="Transcribed_RNA"/>
</dbReference>
<organism evidence="2">
    <name type="scientific">Culex pipiens</name>
    <name type="common">House mosquito</name>
    <dbReference type="NCBI Taxonomy" id="7175"/>
    <lineage>
        <taxon>Eukaryota</taxon>
        <taxon>Metazoa</taxon>
        <taxon>Ecdysozoa</taxon>
        <taxon>Arthropoda</taxon>
        <taxon>Hexapoda</taxon>
        <taxon>Insecta</taxon>
        <taxon>Pterygota</taxon>
        <taxon>Neoptera</taxon>
        <taxon>Endopterygota</taxon>
        <taxon>Diptera</taxon>
        <taxon>Nematocera</taxon>
        <taxon>Culicoidea</taxon>
        <taxon>Culicidae</taxon>
        <taxon>Culicinae</taxon>
        <taxon>Culicini</taxon>
        <taxon>Culex</taxon>
        <taxon>Culex</taxon>
    </lineage>
</organism>
<evidence type="ECO:0000313" key="2">
    <source>
        <dbReference type="EMBL" id="CAG6474988.1"/>
    </source>
</evidence>
<protein>
    <submittedName>
        <fullName evidence="2">(northern house mosquito) hypothetical protein</fullName>
    </submittedName>
</protein>
<reference evidence="2" key="1">
    <citation type="submission" date="2021-05" db="EMBL/GenBank/DDBJ databases">
        <authorList>
            <person name="Alioto T."/>
            <person name="Alioto T."/>
            <person name="Gomez Garrido J."/>
        </authorList>
    </citation>
    <scope>NUCLEOTIDE SEQUENCE</scope>
</reference>
<dbReference type="EMBL" id="HBUE01075922">
    <property type="protein sequence ID" value="CAG6474990.1"/>
    <property type="molecule type" value="Transcribed_RNA"/>
</dbReference>
<dbReference type="AlphaFoldDB" id="A0A8D8FLQ8"/>